<comment type="caution">
    <text evidence="2">The sequence shown here is derived from an EMBL/GenBank/DDBJ whole genome shotgun (WGS) entry which is preliminary data.</text>
</comment>
<comment type="function">
    <text evidence="1">Involved in peptidoglycan biosynthesis. Transports lipid-linked peptidoglycan precursors from the inner to the outer leaflet of the cytoplasmic membrane.</text>
</comment>
<dbReference type="UniPathway" id="UPA00219"/>
<comment type="caution">
    <text evidence="1">Lacks conserved residue(s) required for the propagation of feature annotation.</text>
</comment>
<evidence type="ECO:0000313" key="2">
    <source>
        <dbReference type="EMBL" id="TEB08745.1"/>
    </source>
</evidence>
<dbReference type="InterPro" id="IPR021260">
    <property type="entry name" value="Amj"/>
</dbReference>
<comment type="subcellular location">
    <subcellularLocation>
        <location evidence="1">Cell membrane</location>
        <topology evidence="1">Multi-pass membrane protein</topology>
    </subcellularLocation>
</comment>
<keyword evidence="1" id="KW-1003">Cell membrane</keyword>
<evidence type="ECO:0000256" key="1">
    <source>
        <dbReference type="HAMAP-Rule" id="MF_02077"/>
    </source>
</evidence>
<dbReference type="GO" id="GO:0015648">
    <property type="term" value="F:lipid-linked peptidoglycan transporter activity"/>
    <property type="evidence" value="ECO:0007669"/>
    <property type="project" value="UniProtKB-UniRule"/>
</dbReference>
<feature type="transmembrane region" description="Helical" evidence="1">
    <location>
        <begin position="257"/>
        <end position="282"/>
    </location>
</feature>
<keyword evidence="1" id="KW-0812">Transmembrane</keyword>
<feature type="transmembrane region" description="Helical" evidence="1">
    <location>
        <begin position="215"/>
        <end position="236"/>
    </location>
</feature>
<organism evidence="2 3">
    <name type="scientific">Pelotomaculum propionicicum</name>
    <dbReference type="NCBI Taxonomy" id="258475"/>
    <lineage>
        <taxon>Bacteria</taxon>
        <taxon>Bacillati</taxon>
        <taxon>Bacillota</taxon>
        <taxon>Clostridia</taxon>
        <taxon>Eubacteriales</taxon>
        <taxon>Desulfotomaculaceae</taxon>
        <taxon>Pelotomaculum</taxon>
    </lineage>
</organism>
<dbReference type="OrthoDB" id="7888986at2"/>
<dbReference type="AlphaFoldDB" id="A0A4Y7RID9"/>
<sequence length="290" mass="31150">MERLLIVAALTAVIHCINTLAYAVRISGVRTRRLATALSLFNVIFLLASTANTIQAPLLASIVEMFIKKGQMITGVKVPDEQLVSNPAYLELLTSLDYNVRLVIAAATVGTLLGAALIPAFVNIFNKSIFLFEETGSVPKMLWLIFSSPRKFAKASSQVYLPGKKSLKLATSKGLAIPKTFLFLNIIVTGIYTTGVLSSIYAGALFPSFRSTATLLSAVVNGVATILAATVVDPTAAAITDQALRGDRSDEDVKQMVVYLTITRLLGTVCAQLIFIPSAYLIKYVASWLA</sequence>
<name>A0A4Y7RID9_9FIRM</name>
<accession>A0A4Y7RID9</accession>
<comment type="similarity">
    <text evidence="1">Belongs to the Amj family.</text>
</comment>
<comment type="pathway">
    <text evidence="1">Cell wall biogenesis; peptidoglycan biosynthesis.</text>
</comment>
<dbReference type="Pfam" id="PF10997">
    <property type="entry name" value="Amj"/>
    <property type="match status" value="1"/>
</dbReference>
<evidence type="ECO:0000313" key="3">
    <source>
        <dbReference type="Proteomes" id="UP000297597"/>
    </source>
</evidence>
<dbReference type="GO" id="GO:0009252">
    <property type="term" value="P:peptidoglycan biosynthetic process"/>
    <property type="evidence" value="ECO:0007669"/>
    <property type="project" value="UniProtKB-UniRule"/>
</dbReference>
<keyword evidence="1" id="KW-0813">Transport</keyword>
<feature type="transmembrane region" description="Helical" evidence="1">
    <location>
        <begin position="102"/>
        <end position="122"/>
    </location>
</feature>
<keyword evidence="1" id="KW-0133">Cell shape</keyword>
<keyword evidence="3" id="KW-1185">Reference proteome</keyword>
<reference evidence="2 3" key="1">
    <citation type="journal article" date="2018" name="Environ. Microbiol.">
        <title>Novel energy conservation strategies and behaviour of Pelotomaculum schinkii driving syntrophic propionate catabolism.</title>
        <authorList>
            <person name="Hidalgo-Ahumada C.A.P."/>
            <person name="Nobu M.K."/>
            <person name="Narihiro T."/>
            <person name="Tamaki H."/>
            <person name="Liu W.T."/>
            <person name="Kamagata Y."/>
            <person name="Stams A.J.M."/>
            <person name="Imachi H."/>
            <person name="Sousa D.Z."/>
        </authorList>
    </citation>
    <scope>NUCLEOTIDE SEQUENCE [LARGE SCALE GENOMIC DNA]</scope>
    <source>
        <strain evidence="2 3">MGP</strain>
    </source>
</reference>
<gene>
    <name evidence="2" type="primary">amj_3</name>
    <name evidence="1" type="synonym">amj</name>
    <name evidence="2" type="ORF">Pmgp_03659</name>
</gene>
<dbReference type="Proteomes" id="UP000297597">
    <property type="component" value="Unassembled WGS sequence"/>
</dbReference>
<dbReference type="HAMAP" id="MF_02077">
    <property type="entry name" value="Amj_flippase"/>
    <property type="match status" value="1"/>
</dbReference>
<feature type="transmembrane region" description="Helical" evidence="1">
    <location>
        <begin position="39"/>
        <end position="63"/>
    </location>
</feature>
<protein>
    <recommendedName>
        <fullName evidence="1">Lipid II flippase Amj</fullName>
    </recommendedName>
</protein>
<dbReference type="GO" id="GO:0071555">
    <property type="term" value="P:cell wall organization"/>
    <property type="evidence" value="ECO:0007669"/>
    <property type="project" value="UniProtKB-KW"/>
</dbReference>
<keyword evidence="1" id="KW-0961">Cell wall biogenesis/degradation</keyword>
<proteinExistence type="inferred from homology"/>
<feature type="transmembrane region" description="Helical" evidence="1">
    <location>
        <begin position="182"/>
        <end position="203"/>
    </location>
</feature>
<keyword evidence="1" id="KW-1133">Transmembrane helix</keyword>
<keyword evidence="1" id="KW-0472">Membrane</keyword>
<dbReference type="EMBL" id="QFFZ01000080">
    <property type="protein sequence ID" value="TEB08745.1"/>
    <property type="molecule type" value="Genomic_DNA"/>
</dbReference>
<dbReference type="GO" id="GO:0008360">
    <property type="term" value="P:regulation of cell shape"/>
    <property type="evidence" value="ECO:0007669"/>
    <property type="project" value="UniProtKB-KW"/>
</dbReference>
<dbReference type="GO" id="GO:0005886">
    <property type="term" value="C:plasma membrane"/>
    <property type="evidence" value="ECO:0007669"/>
    <property type="project" value="UniProtKB-SubCell"/>
</dbReference>
<keyword evidence="1" id="KW-0573">Peptidoglycan synthesis</keyword>
<dbReference type="RefSeq" id="WP_134216008.1">
    <property type="nucleotide sequence ID" value="NZ_QFFZ01000080.1"/>
</dbReference>